<evidence type="ECO:0000313" key="2">
    <source>
        <dbReference type="Proteomes" id="UP000283946"/>
    </source>
</evidence>
<accession>A0AAD1EN17</accession>
<dbReference type="KEGG" id="ria:C7V51_13055"/>
<gene>
    <name evidence="1" type="ORF">C7V51_13055</name>
</gene>
<reference evidence="1 2" key="1">
    <citation type="submission" date="2018-03" db="EMBL/GenBank/DDBJ databases">
        <title>Bacteriophage NCPPB3778 and a type I-E CRISPR drive the evolution of the US Biological Select Agent, Rathayibacter toxicus.</title>
        <authorList>
            <person name="Davis E.W.II."/>
            <person name="Tabima J.F."/>
            <person name="Weisberg A.J."/>
            <person name="Dantas Lopes L."/>
            <person name="Wiseman M.S."/>
            <person name="Wiseman M.S."/>
            <person name="Pupko T."/>
            <person name="Belcher M.S."/>
            <person name="Sechler A.J."/>
            <person name="Tancos M.A."/>
            <person name="Schroeder B.K."/>
            <person name="Murray T.D."/>
            <person name="Luster D.G."/>
            <person name="Schneider W.L."/>
            <person name="Rogers E."/>
            <person name="Andreote F.D."/>
            <person name="Grunwald N.J."/>
            <person name="Putnam M.L."/>
            <person name="Chang J.H."/>
        </authorList>
    </citation>
    <scope>NUCLEOTIDE SEQUENCE [LARGE SCALE GENOMIC DNA]</scope>
    <source>
        <strain evidence="1 2">NCCPB 2253</strain>
    </source>
</reference>
<proteinExistence type="predicted"/>
<dbReference type="EMBL" id="CP028130">
    <property type="protein sequence ID" value="AZZ56701.1"/>
    <property type="molecule type" value="Genomic_DNA"/>
</dbReference>
<dbReference type="AlphaFoldDB" id="A0AAD1EN17"/>
<evidence type="ECO:0000313" key="1">
    <source>
        <dbReference type="EMBL" id="AZZ56701.1"/>
    </source>
</evidence>
<organism evidence="1 2">
    <name type="scientific">Rathayibacter iranicus</name>
    <dbReference type="NCBI Taxonomy" id="59737"/>
    <lineage>
        <taxon>Bacteria</taxon>
        <taxon>Bacillati</taxon>
        <taxon>Actinomycetota</taxon>
        <taxon>Actinomycetes</taxon>
        <taxon>Micrococcales</taxon>
        <taxon>Microbacteriaceae</taxon>
        <taxon>Rathayibacter</taxon>
    </lineage>
</organism>
<sequence length="267" mass="29841">MMLSSCFVKVNGARLRESIAVKKLVSAVRQATLVPMRMDTTGAVRDMPAPPGVDEIAARFGDPVLAFAPQPRLEEFTAAQTMALGRFVEISLSYSFFKNPRNRADPVNTVPLSPEQKRAIERAENDHLPPWMVDQVTRMRYPVLWEAVRTSVPIPAERSRPLESRLAAHMGDVLRNTFPGRVRTRRGGMPVVAAALRDEDVVRGVPVIVDGEALRGYRVDTDLDVIAIGARVDGRYMTVVLDRKIVPDIRMEFVRRSPPHALQAPRR</sequence>
<dbReference type="Proteomes" id="UP000283946">
    <property type="component" value="Chromosome"/>
</dbReference>
<name>A0AAD1EN17_9MICO</name>
<protein>
    <submittedName>
        <fullName evidence="1">Uncharacterized protein</fullName>
    </submittedName>
</protein>